<keyword evidence="3 6" id="KW-0808">Transferase</keyword>
<organism evidence="8 9">
    <name type="scientific">Streptomyces mauvecolor</name>
    <dbReference type="NCBI Taxonomy" id="58345"/>
    <lineage>
        <taxon>Bacteria</taxon>
        <taxon>Bacillati</taxon>
        <taxon>Actinomycetota</taxon>
        <taxon>Actinomycetes</taxon>
        <taxon>Kitasatosporales</taxon>
        <taxon>Streptomycetaceae</taxon>
        <taxon>Streptomyces</taxon>
    </lineage>
</organism>
<dbReference type="PANTHER" id="PTHR12001">
    <property type="entry name" value="GERANYLGERANYL PYROPHOSPHATE SYNTHASE"/>
    <property type="match status" value="1"/>
</dbReference>
<dbReference type="Proteomes" id="UP001595834">
    <property type="component" value="Unassembled WGS sequence"/>
</dbReference>
<dbReference type="SUPFAM" id="SSF48576">
    <property type="entry name" value="Terpenoid synthases"/>
    <property type="match status" value="1"/>
</dbReference>
<comment type="caution">
    <text evidence="8">The sequence shown here is derived from an EMBL/GenBank/DDBJ whole genome shotgun (WGS) entry which is preliminary data.</text>
</comment>
<evidence type="ECO:0000313" key="8">
    <source>
        <dbReference type="EMBL" id="MFC4958938.1"/>
    </source>
</evidence>
<dbReference type="GO" id="GO:0016874">
    <property type="term" value="F:ligase activity"/>
    <property type="evidence" value="ECO:0007669"/>
    <property type="project" value="UniProtKB-KW"/>
</dbReference>
<dbReference type="PROSITE" id="PS00723">
    <property type="entry name" value="POLYPRENYL_SYNTHASE_1"/>
    <property type="match status" value="1"/>
</dbReference>
<keyword evidence="4" id="KW-0479">Metal-binding</keyword>
<dbReference type="InterPro" id="IPR000092">
    <property type="entry name" value="Polyprenyl_synt"/>
</dbReference>
<keyword evidence="9" id="KW-1185">Reference proteome</keyword>
<keyword evidence="5" id="KW-0460">Magnesium</keyword>
<accession>A0ABV9UQA5</accession>
<keyword evidence="8" id="KW-0436">Ligase</keyword>
<dbReference type="PANTHER" id="PTHR12001:SF85">
    <property type="entry name" value="SHORT CHAIN ISOPRENYL DIPHOSPHATE SYNTHASE"/>
    <property type="match status" value="1"/>
</dbReference>
<dbReference type="SFLD" id="SFLDS00005">
    <property type="entry name" value="Isoprenoid_Synthase_Type_I"/>
    <property type="match status" value="1"/>
</dbReference>
<dbReference type="Pfam" id="PF00348">
    <property type="entry name" value="polyprenyl_synt"/>
    <property type="match status" value="1"/>
</dbReference>
<evidence type="ECO:0000256" key="6">
    <source>
        <dbReference type="RuleBase" id="RU004466"/>
    </source>
</evidence>
<dbReference type="RefSeq" id="WP_344379797.1">
    <property type="nucleotide sequence ID" value="NZ_BAAASQ010000030.1"/>
</dbReference>
<dbReference type="GO" id="GO:0016740">
    <property type="term" value="F:transferase activity"/>
    <property type="evidence" value="ECO:0007669"/>
    <property type="project" value="UniProtKB-KW"/>
</dbReference>
<comment type="cofactor">
    <cofactor evidence="1">
        <name>Mg(2+)</name>
        <dbReference type="ChEBI" id="CHEBI:18420"/>
    </cofactor>
</comment>
<feature type="compositionally biased region" description="Low complexity" evidence="7">
    <location>
        <begin position="360"/>
        <end position="375"/>
    </location>
</feature>
<dbReference type="InterPro" id="IPR008949">
    <property type="entry name" value="Isoprenoid_synthase_dom_sf"/>
</dbReference>
<evidence type="ECO:0000256" key="7">
    <source>
        <dbReference type="SAM" id="MobiDB-lite"/>
    </source>
</evidence>
<dbReference type="CDD" id="cd00685">
    <property type="entry name" value="Trans_IPPS_HT"/>
    <property type="match status" value="1"/>
</dbReference>
<evidence type="ECO:0000256" key="1">
    <source>
        <dbReference type="ARBA" id="ARBA00001946"/>
    </source>
</evidence>
<evidence type="ECO:0000256" key="4">
    <source>
        <dbReference type="ARBA" id="ARBA00022723"/>
    </source>
</evidence>
<evidence type="ECO:0000256" key="3">
    <source>
        <dbReference type="ARBA" id="ARBA00022679"/>
    </source>
</evidence>
<sequence length="375" mass="38604">MTEIEASRTAPEAFEAGFRLRDVVVRELDARWPAGAGGLDEVCRHSLLPAGKLFRPCLLLASTQAVGGDPTSVLPAAVAAESGHVGSLIHDDIIDADAVRRGRPAAHHKYGVDEAIVAGDLLFFSLFECLAECHERGVPADRVVTAVAAISRAGMDLCRGQSLEARLTGRRVFEVGPYLEMVRLKTAALFRAACEVGGILGGGGPAALASLVSYANHLGVAFQVHDDLLAYTGDAQSAGKAPTSDVRNGRPVLPVILAHRDGGGSRRRRIEDCLAGRTDPVEALAALTMILRTSGAIDASLALAGRHAHAAVAALDGLPHGEGRDLLAEFVTRALAAIPGAETRAGTAASTAAEQGAGTGPKAGAATNTAGHRPG</sequence>
<feature type="region of interest" description="Disordered" evidence="7">
    <location>
        <begin position="346"/>
        <end position="375"/>
    </location>
</feature>
<dbReference type="EMBL" id="JBHSIZ010000027">
    <property type="protein sequence ID" value="MFC4958938.1"/>
    <property type="molecule type" value="Genomic_DNA"/>
</dbReference>
<dbReference type="SFLD" id="SFLDG01017">
    <property type="entry name" value="Polyprenyl_Transferase_Like"/>
    <property type="match status" value="1"/>
</dbReference>
<gene>
    <name evidence="8" type="ORF">ACFPFX_21865</name>
</gene>
<reference evidence="9" key="1">
    <citation type="journal article" date="2019" name="Int. J. Syst. Evol. Microbiol.">
        <title>The Global Catalogue of Microorganisms (GCM) 10K type strain sequencing project: providing services to taxonomists for standard genome sequencing and annotation.</title>
        <authorList>
            <consortium name="The Broad Institute Genomics Platform"/>
            <consortium name="The Broad Institute Genome Sequencing Center for Infectious Disease"/>
            <person name="Wu L."/>
            <person name="Ma J."/>
        </authorList>
    </citation>
    <scope>NUCLEOTIDE SEQUENCE [LARGE SCALE GENOMIC DNA]</scope>
    <source>
        <strain evidence="9">CCM 7224</strain>
    </source>
</reference>
<name>A0ABV9UQA5_9ACTN</name>
<evidence type="ECO:0000313" key="9">
    <source>
        <dbReference type="Proteomes" id="UP001595834"/>
    </source>
</evidence>
<dbReference type="Gene3D" id="1.10.600.10">
    <property type="entry name" value="Farnesyl Diphosphate Synthase"/>
    <property type="match status" value="1"/>
</dbReference>
<dbReference type="EC" id="2.5.1.-" evidence="8"/>
<evidence type="ECO:0000256" key="2">
    <source>
        <dbReference type="ARBA" id="ARBA00006706"/>
    </source>
</evidence>
<protein>
    <submittedName>
        <fullName evidence="8">Polyprenyl synthetase family protein</fullName>
        <ecNumber evidence="8">2.5.1.-</ecNumber>
    </submittedName>
</protein>
<proteinExistence type="inferred from homology"/>
<dbReference type="InterPro" id="IPR033749">
    <property type="entry name" value="Polyprenyl_synt_CS"/>
</dbReference>
<comment type="similarity">
    <text evidence="2 6">Belongs to the FPP/GGPP synthase family.</text>
</comment>
<evidence type="ECO:0000256" key="5">
    <source>
        <dbReference type="ARBA" id="ARBA00022842"/>
    </source>
</evidence>